<keyword evidence="3" id="KW-1185">Reference proteome</keyword>
<proteinExistence type="predicted"/>
<organism evidence="2 3">
    <name type="scientific">Nannocystis radixulma</name>
    <dbReference type="NCBI Taxonomy" id="2995305"/>
    <lineage>
        <taxon>Bacteria</taxon>
        <taxon>Pseudomonadati</taxon>
        <taxon>Myxococcota</taxon>
        <taxon>Polyangia</taxon>
        <taxon>Nannocystales</taxon>
        <taxon>Nannocystaceae</taxon>
        <taxon>Nannocystis</taxon>
    </lineage>
</organism>
<evidence type="ECO:0000256" key="1">
    <source>
        <dbReference type="SAM" id="SignalP"/>
    </source>
</evidence>
<dbReference type="Proteomes" id="UP001217838">
    <property type="component" value="Unassembled WGS sequence"/>
</dbReference>
<name>A0ABT5BF36_9BACT</name>
<accession>A0ABT5BF36</accession>
<dbReference type="EMBL" id="JAQNDN010000019">
    <property type="protein sequence ID" value="MDC0672754.1"/>
    <property type="molecule type" value="Genomic_DNA"/>
</dbReference>
<feature type="chain" id="PRO_5045957790" evidence="1">
    <location>
        <begin position="22"/>
        <end position="97"/>
    </location>
</feature>
<dbReference type="RefSeq" id="WP_272004779.1">
    <property type="nucleotide sequence ID" value="NZ_JAQNDN010000019.1"/>
</dbReference>
<evidence type="ECO:0000313" key="2">
    <source>
        <dbReference type="EMBL" id="MDC0672754.1"/>
    </source>
</evidence>
<feature type="signal peptide" evidence="1">
    <location>
        <begin position="1"/>
        <end position="21"/>
    </location>
</feature>
<sequence>MFIVQSAIIAAFAAFASPQLAEPEAEGAAADPRELCDAGDNPDIHAEIICFKFCDGDLIDTDLMVPSDAVDEELTCFASAKKMCDPWGGEASSCLGA</sequence>
<keyword evidence="1" id="KW-0732">Signal</keyword>
<comment type="caution">
    <text evidence="2">The sequence shown here is derived from an EMBL/GenBank/DDBJ whole genome shotgun (WGS) entry which is preliminary data.</text>
</comment>
<protein>
    <submittedName>
        <fullName evidence="2">Uncharacterized protein</fullName>
    </submittedName>
</protein>
<evidence type="ECO:0000313" key="3">
    <source>
        <dbReference type="Proteomes" id="UP001217838"/>
    </source>
</evidence>
<reference evidence="2 3" key="1">
    <citation type="submission" date="2022-11" db="EMBL/GenBank/DDBJ databases">
        <title>Minimal conservation of predation-associated metabolite biosynthetic gene clusters underscores biosynthetic potential of Myxococcota including descriptions for ten novel species: Archangium lansinium sp. nov., Myxococcus landrumus sp. nov., Nannocystis bai.</title>
        <authorList>
            <person name="Ahearne A."/>
            <person name="Stevens C."/>
            <person name="Dowd S."/>
        </authorList>
    </citation>
    <scope>NUCLEOTIDE SEQUENCE [LARGE SCALE GENOMIC DNA]</scope>
    <source>
        <strain evidence="2 3">NCELM</strain>
    </source>
</reference>
<gene>
    <name evidence="2" type="ORF">POL58_33690</name>
</gene>